<dbReference type="InterPro" id="IPR001789">
    <property type="entry name" value="Sig_transdc_resp-reg_receiver"/>
</dbReference>
<evidence type="ECO:0000313" key="5">
    <source>
        <dbReference type="Proteomes" id="UP000189796"/>
    </source>
</evidence>
<dbReference type="Proteomes" id="UP000189796">
    <property type="component" value="Chromosome I"/>
</dbReference>
<dbReference type="Gene3D" id="3.40.50.2300">
    <property type="match status" value="1"/>
</dbReference>
<reference evidence="4 5" key="1">
    <citation type="submission" date="2016-11" db="EMBL/GenBank/DDBJ databases">
        <authorList>
            <person name="Jaros S."/>
            <person name="Januszkiewicz K."/>
            <person name="Wedrychowicz H."/>
        </authorList>
    </citation>
    <scope>NUCLEOTIDE SEQUENCE [LARGE SCALE GENOMIC DNA]</scope>
    <source>
        <strain evidence="4 5">GAS138</strain>
    </source>
</reference>
<dbReference type="InterPro" id="IPR050595">
    <property type="entry name" value="Bact_response_regulator"/>
</dbReference>
<feature type="domain" description="Response regulatory" evidence="3">
    <location>
        <begin position="14"/>
        <end position="128"/>
    </location>
</feature>
<evidence type="ECO:0000256" key="2">
    <source>
        <dbReference type="PROSITE-ProRule" id="PRU00169"/>
    </source>
</evidence>
<feature type="modified residue" description="4-aspartylphosphate" evidence="2">
    <location>
        <position position="63"/>
    </location>
</feature>
<organism evidence="4 5">
    <name type="scientific">Bradyrhizobium erythrophlei</name>
    <dbReference type="NCBI Taxonomy" id="1437360"/>
    <lineage>
        <taxon>Bacteria</taxon>
        <taxon>Pseudomonadati</taxon>
        <taxon>Pseudomonadota</taxon>
        <taxon>Alphaproteobacteria</taxon>
        <taxon>Hyphomicrobiales</taxon>
        <taxon>Nitrobacteraceae</taxon>
        <taxon>Bradyrhizobium</taxon>
    </lineage>
</organism>
<dbReference type="PANTHER" id="PTHR44591:SF21">
    <property type="entry name" value="TWO-COMPONENT RESPONSE REGULATOR"/>
    <property type="match status" value="1"/>
</dbReference>
<proteinExistence type="predicted"/>
<evidence type="ECO:0000313" key="4">
    <source>
        <dbReference type="EMBL" id="SHG02413.1"/>
    </source>
</evidence>
<dbReference type="PROSITE" id="PS50110">
    <property type="entry name" value="RESPONSE_REGULATORY"/>
    <property type="match status" value="1"/>
</dbReference>
<dbReference type="SUPFAM" id="SSF52172">
    <property type="entry name" value="CheY-like"/>
    <property type="match status" value="1"/>
</dbReference>
<dbReference type="SMART" id="SM00448">
    <property type="entry name" value="REC"/>
    <property type="match status" value="1"/>
</dbReference>
<sequence>MRTRRPNILSTRNSIFVVDDDPSIRMGVKRLLIEHGFNAALFDSGASLLSCADFGEAFCIILDIGLNDQSGIDLRRQLLNKDINLPVIFITGNDSDANRSAAIDSGCIAYLTKPFSARSLIEPIERAREAIF</sequence>
<name>A0A1M5GFB2_9BRAD</name>
<dbReference type="Pfam" id="PF00072">
    <property type="entry name" value="Response_reg"/>
    <property type="match status" value="1"/>
</dbReference>
<dbReference type="AlphaFoldDB" id="A0A1M5GFB2"/>
<protein>
    <submittedName>
        <fullName evidence="4">Response regulator receiver domain-containing protein</fullName>
    </submittedName>
</protein>
<dbReference type="PANTHER" id="PTHR44591">
    <property type="entry name" value="STRESS RESPONSE REGULATOR PROTEIN 1"/>
    <property type="match status" value="1"/>
</dbReference>
<evidence type="ECO:0000256" key="1">
    <source>
        <dbReference type="ARBA" id="ARBA00022553"/>
    </source>
</evidence>
<dbReference type="EMBL" id="LT670817">
    <property type="protein sequence ID" value="SHG02413.1"/>
    <property type="molecule type" value="Genomic_DNA"/>
</dbReference>
<accession>A0A1M5GFB2</accession>
<keyword evidence="1 2" id="KW-0597">Phosphoprotein</keyword>
<dbReference type="InterPro" id="IPR011006">
    <property type="entry name" value="CheY-like_superfamily"/>
</dbReference>
<gene>
    <name evidence="4" type="ORF">SAMN05443248_0009</name>
</gene>
<evidence type="ECO:0000259" key="3">
    <source>
        <dbReference type="PROSITE" id="PS50110"/>
    </source>
</evidence>
<dbReference type="GO" id="GO:0000160">
    <property type="term" value="P:phosphorelay signal transduction system"/>
    <property type="evidence" value="ECO:0007669"/>
    <property type="project" value="InterPro"/>
</dbReference>